<sequence length="185" mass="20449">MKEAIVVSTTAVEAMEEANLARKRIEESVRKDLQAKDVALSEVNRRLIEAGGRAYAEGPRAPRVEEDRQQVLDQHAETVAQLDDAKIANAILDAPEVSVAVKVVRTKAHDAGKKVGYTECLTQVNAVSERKFTDEHCPVREVDTEGKLKAASEDYDNLVVPTLAQVEECFSADDYVDRLRGLFQP</sequence>
<dbReference type="Proteomes" id="UP000215914">
    <property type="component" value="Unassembled WGS sequence"/>
</dbReference>
<dbReference type="Gramene" id="mRNA:HanXRQr2_Chr14g0635421">
    <property type="protein sequence ID" value="mRNA:HanXRQr2_Chr14g0635421"/>
    <property type="gene ID" value="HanXRQr2_Chr14g0635421"/>
</dbReference>
<comment type="caution">
    <text evidence="1">The sequence shown here is derived from an EMBL/GenBank/DDBJ whole genome shotgun (WGS) entry which is preliminary data.</text>
</comment>
<evidence type="ECO:0000313" key="2">
    <source>
        <dbReference type="Proteomes" id="UP000215914"/>
    </source>
</evidence>
<proteinExistence type="predicted"/>
<evidence type="ECO:0000313" key="1">
    <source>
        <dbReference type="EMBL" id="KAF5768352.1"/>
    </source>
</evidence>
<keyword evidence="2" id="KW-1185">Reference proteome</keyword>
<name>A0A9K3E7D7_HELAN</name>
<gene>
    <name evidence="1" type="ORF">HanXRQr2_Chr14g0635421</name>
</gene>
<organism evidence="1 2">
    <name type="scientific">Helianthus annuus</name>
    <name type="common">Common sunflower</name>
    <dbReference type="NCBI Taxonomy" id="4232"/>
    <lineage>
        <taxon>Eukaryota</taxon>
        <taxon>Viridiplantae</taxon>
        <taxon>Streptophyta</taxon>
        <taxon>Embryophyta</taxon>
        <taxon>Tracheophyta</taxon>
        <taxon>Spermatophyta</taxon>
        <taxon>Magnoliopsida</taxon>
        <taxon>eudicotyledons</taxon>
        <taxon>Gunneridae</taxon>
        <taxon>Pentapetalae</taxon>
        <taxon>asterids</taxon>
        <taxon>campanulids</taxon>
        <taxon>Asterales</taxon>
        <taxon>Asteraceae</taxon>
        <taxon>Asteroideae</taxon>
        <taxon>Heliantheae alliance</taxon>
        <taxon>Heliantheae</taxon>
        <taxon>Helianthus</taxon>
    </lineage>
</organism>
<protein>
    <submittedName>
        <fullName evidence="1">Uncharacterized protein</fullName>
    </submittedName>
</protein>
<reference evidence="1" key="2">
    <citation type="submission" date="2020-06" db="EMBL/GenBank/DDBJ databases">
        <title>Helianthus annuus Genome sequencing and assembly Release 2.</title>
        <authorList>
            <person name="Gouzy J."/>
            <person name="Langlade N."/>
            <person name="Munos S."/>
        </authorList>
    </citation>
    <scope>NUCLEOTIDE SEQUENCE</scope>
    <source>
        <tissue evidence="1">Leaves</tissue>
    </source>
</reference>
<dbReference type="EMBL" id="MNCJ02000329">
    <property type="protein sequence ID" value="KAF5768352.1"/>
    <property type="molecule type" value="Genomic_DNA"/>
</dbReference>
<dbReference type="AlphaFoldDB" id="A0A9K3E7D7"/>
<reference evidence="1" key="1">
    <citation type="journal article" date="2017" name="Nature">
        <title>The sunflower genome provides insights into oil metabolism, flowering and Asterid evolution.</title>
        <authorList>
            <person name="Badouin H."/>
            <person name="Gouzy J."/>
            <person name="Grassa C.J."/>
            <person name="Murat F."/>
            <person name="Staton S.E."/>
            <person name="Cottret L."/>
            <person name="Lelandais-Briere C."/>
            <person name="Owens G.L."/>
            <person name="Carrere S."/>
            <person name="Mayjonade B."/>
            <person name="Legrand L."/>
            <person name="Gill N."/>
            <person name="Kane N.C."/>
            <person name="Bowers J.E."/>
            <person name="Hubner S."/>
            <person name="Bellec A."/>
            <person name="Berard A."/>
            <person name="Berges H."/>
            <person name="Blanchet N."/>
            <person name="Boniface M.C."/>
            <person name="Brunel D."/>
            <person name="Catrice O."/>
            <person name="Chaidir N."/>
            <person name="Claudel C."/>
            <person name="Donnadieu C."/>
            <person name="Faraut T."/>
            <person name="Fievet G."/>
            <person name="Helmstetter N."/>
            <person name="King M."/>
            <person name="Knapp S.J."/>
            <person name="Lai Z."/>
            <person name="Le Paslier M.C."/>
            <person name="Lippi Y."/>
            <person name="Lorenzon L."/>
            <person name="Mandel J.R."/>
            <person name="Marage G."/>
            <person name="Marchand G."/>
            <person name="Marquand E."/>
            <person name="Bret-Mestries E."/>
            <person name="Morien E."/>
            <person name="Nambeesan S."/>
            <person name="Nguyen T."/>
            <person name="Pegot-Espagnet P."/>
            <person name="Pouilly N."/>
            <person name="Raftis F."/>
            <person name="Sallet E."/>
            <person name="Schiex T."/>
            <person name="Thomas J."/>
            <person name="Vandecasteele C."/>
            <person name="Vares D."/>
            <person name="Vear F."/>
            <person name="Vautrin S."/>
            <person name="Crespi M."/>
            <person name="Mangin B."/>
            <person name="Burke J.M."/>
            <person name="Salse J."/>
            <person name="Munos S."/>
            <person name="Vincourt P."/>
            <person name="Rieseberg L.H."/>
            <person name="Langlade N.B."/>
        </authorList>
    </citation>
    <scope>NUCLEOTIDE SEQUENCE</scope>
    <source>
        <tissue evidence="1">Leaves</tissue>
    </source>
</reference>
<accession>A0A9K3E7D7</accession>